<dbReference type="Proteomes" id="UP000230646">
    <property type="component" value="Unassembled WGS sequence"/>
</dbReference>
<dbReference type="FunFam" id="3.40.50.720:FF:000086">
    <property type="entry name" value="Quinate/shikimate dehydrogenase"/>
    <property type="match status" value="1"/>
</dbReference>
<dbReference type="EMBL" id="PFKO01000314">
    <property type="protein sequence ID" value="PIY31651.1"/>
    <property type="molecule type" value="Genomic_DNA"/>
</dbReference>
<dbReference type="Pfam" id="PF01488">
    <property type="entry name" value="Shikimate_DH"/>
    <property type="match status" value="1"/>
</dbReference>
<dbReference type="InterPro" id="IPR046346">
    <property type="entry name" value="Aminoacid_DH-like_N_sf"/>
</dbReference>
<dbReference type="SUPFAM" id="SSF53223">
    <property type="entry name" value="Aminoacid dehydrogenase-like, N-terminal domain"/>
    <property type="match status" value="1"/>
</dbReference>
<dbReference type="GO" id="GO:0009073">
    <property type="term" value="P:aromatic amino acid family biosynthetic process"/>
    <property type="evidence" value="ECO:0007669"/>
    <property type="project" value="UniProtKB-KW"/>
</dbReference>
<dbReference type="CDD" id="cd01065">
    <property type="entry name" value="NAD_bind_Shikimate_DH"/>
    <property type="match status" value="1"/>
</dbReference>
<gene>
    <name evidence="9" type="primary">aroE</name>
    <name evidence="14" type="ORF">CO097_00300</name>
    <name evidence="13" type="ORF">COZ07_08560</name>
</gene>
<feature type="active site" description="Proton acceptor" evidence="9">
    <location>
        <position position="73"/>
    </location>
</feature>
<feature type="binding site" evidence="9">
    <location>
        <position position="69"/>
    </location>
    <ligand>
        <name>shikimate</name>
        <dbReference type="ChEBI" id="CHEBI:36208"/>
    </ligand>
</feature>
<dbReference type="InterPro" id="IPR006151">
    <property type="entry name" value="Shikm_DH/Glu-tRNA_Rdtase"/>
</dbReference>
<feature type="domain" description="SDH C-terminal" evidence="12">
    <location>
        <begin position="255"/>
        <end position="274"/>
    </location>
</feature>
<comment type="pathway">
    <text evidence="8">Aromatic compound metabolism; 3,4-dihydroxybenzoate biosynthesis; 3-dehydroquinate from D-quinate (NAD(+) route).</text>
</comment>
<dbReference type="GO" id="GO:0009423">
    <property type="term" value="P:chorismate biosynthetic process"/>
    <property type="evidence" value="ECO:0007669"/>
    <property type="project" value="UniProtKB-UniRule"/>
</dbReference>
<feature type="domain" description="Quinate/shikimate 5-dehydrogenase/glutamyl-tRNA reductase" evidence="10">
    <location>
        <begin position="124"/>
        <end position="202"/>
    </location>
</feature>
<evidence type="ECO:0000256" key="3">
    <source>
        <dbReference type="ARBA" id="ARBA00022605"/>
    </source>
</evidence>
<comment type="function">
    <text evidence="9">Involved in the biosynthesis of the chorismate, which leads to the biosynthesis of aromatic amino acids. Catalyzes the reversible NADPH linked reduction of 3-dehydroshikimate (DHSA) to yield shikimate (SA).</text>
</comment>
<keyword evidence="6 9" id="KW-0057">Aromatic amino acid biosynthesis</keyword>
<dbReference type="RefSeq" id="WP_406608189.1">
    <property type="nucleotide sequence ID" value="NZ_PFKO01000314.1"/>
</dbReference>
<evidence type="ECO:0000256" key="8">
    <source>
        <dbReference type="ARBA" id="ARBA00060613"/>
    </source>
</evidence>
<dbReference type="SUPFAM" id="SSF51735">
    <property type="entry name" value="NAD(P)-binding Rossmann-fold domains"/>
    <property type="match status" value="1"/>
</dbReference>
<comment type="pathway">
    <text evidence="1 9">Metabolic intermediate biosynthesis; chorismate biosynthesis; chorismate from D-erythrose 4-phosphate and phosphoenolpyruvate: step 4/7.</text>
</comment>
<dbReference type="NCBIfam" id="NF001319">
    <property type="entry name" value="PRK00258.3-3"/>
    <property type="match status" value="1"/>
</dbReference>
<feature type="binding site" evidence="9">
    <location>
        <position position="85"/>
    </location>
    <ligand>
        <name>NADP(+)</name>
        <dbReference type="ChEBI" id="CHEBI:58349"/>
    </ligand>
</feature>
<evidence type="ECO:0000259" key="12">
    <source>
        <dbReference type="Pfam" id="PF18317"/>
    </source>
</evidence>
<dbReference type="GO" id="GO:0008652">
    <property type="term" value="P:amino acid biosynthetic process"/>
    <property type="evidence" value="ECO:0007669"/>
    <property type="project" value="UniProtKB-KW"/>
</dbReference>
<dbReference type="Pfam" id="PF08501">
    <property type="entry name" value="Shikimate_dh_N"/>
    <property type="match status" value="1"/>
</dbReference>
<evidence type="ECO:0000256" key="6">
    <source>
        <dbReference type="ARBA" id="ARBA00023141"/>
    </source>
</evidence>
<reference evidence="15 16" key="1">
    <citation type="submission" date="2017-09" db="EMBL/GenBank/DDBJ databases">
        <title>Depth-based differentiation of microbial function through sediment-hosted aquifers and enrichment of novel symbionts in the deep terrestrial subsurface.</title>
        <authorList>
            <person name="Probst A.J."/>
            <person name="Ladd B."/>
            <person name="Jarett J.K."/>
            <person name="Geller-Mcgrath D.E."/>
            <person name="Sieber C.M."/>
            <person name="Emerson J.B."/>
            <person name="Anantharaman K."/>
            <person name="Thomas B.C."/>
            <person name="Malmstrom R."/>
            <person name="Stieglmeier M."/>
            <person name="Klingl A."/>
            <person name="Woyke T."/>
            <person name="Ryan C.M."/>
            <person name="Banfield J.F."/>
        </authorList>
    </citation>
    <scope>NUCLEOTIDE SEQUENCE [LARGE SCALE GENOMIC DNA]</scope>
    <source>
        <strain evidence="13">CG_4_10_14_3_um_filter_34_13</strain>
        <strain evidence="14">CG_4_9_14_3_um_filter_33_16</strain>
    </source>
</reference>
<dbReference type="Pfam" id="PF18317">
    <property type="entry name" value="SDH_C"/>
    <property type="match status" value="1"/>
</dbReference>
<accession>A0A2M7PML7</accession>
<feature type="binding site" evidence="9">
    <location>
        <position position="234"/>
    </location>
    <ligand>
        <name>shikimate</name>
        <dbReference type="ChEBI" id="CHEBI:36208"/>
    </ligand>
</feature>
<protein>
    <recommendedName>
        <fullName evidence="2 9">Shikimate dehydrogenase (NADP(+))</fullName>
        <shortName evidence="9">SDH</shortName>
        <ecNumber evidence="2 9">1.1.1.25</ecNumber>
    </recommendedName>
</protein>
<keyword evidence="3 9" id="KW-0028">Amino-acid biosynthesis</keyword>
<evidence type="ECO:0000313" key="16">
    <source>
        <dbReference type="Proteomes" id="UP000230646"/>
    </source>
</evidence>
<keyword evidence="5 9" id="KW-0560">Oxidoreductase</keyword>
<feature type="binding site" evidence="9">
    <location>
        <position position="109"/>
    </location>
    <ligand>
        <name>shikimate</name>
        <dbReference type="ChEBI" id="CHEBI:36208"/>
    </ligand>
</feature>
<evidence type="ECO:0000313" key="13">
    <source>
        <dbReference type="EMBL" id="PIY31651.1"/>
    </source>
</evidence>
<feature type="binding site" evidence="9">
    <location>
        <position position="232"/>
    </location>
    <ligand>
        <name>NADP(+)</name>
        <dbReference type="ChEBI" id="CHEBI:58349"/>
    </ligand>
</feature>
<comment type="subunit">
    <text evidence="9">Homodimer.</text>
</comment>
<dbReference type="InterPro" id="IPR036291">
    <property type="entry name" value="NAD(P)-bd_dom_sf"/>
</dbReference>
<sequence>MKKEINGKTKIIGIMGKNVENSLSPFMHNRMLSKYSLNFCYLPFKIREADLERAIQGIRTLNIKGVNITFPYKERVVEFLDQVEETARRVGAVNTIVHHKGILTGYNTDLIGFKKSLQKNGKFTIKGEKAVILGAGGAARAVIYSLLEEGIKEVYIFNRTIEKAEKIKQDFYSFFPQSDIQIFNLKKEELKDKIQQSHLLVNTTPLGMSPQMDITPLPEEGLFYPDLLVYDLIYHPSKTLFLKQAEKAGAKIINGLPMLIYQGLESFYLWTGIKLEGKEEVEMIERITKDCQEAEKKGEKR</sequence>
<dbReference type="PANTHER" id="PTHR21089">
    <property type="entry name" value="SHIKIMATE DEHYDROGENASE"/>
    <property type="match status" value="1"/>
</dbReference>
<evidence type="ECO:0000313" key="14">
    <source>
        <dbReference type="EMBL" id="PJB58122.1"/>
    </source>
</evidence>
<accession>A0A2M8CGB2</accession>
<dbReference type="PANTHER" id="PTHR21089:SF1">
    <property type="entry name" value="BIFUNCTIONAL 3-DEHYDROQUINATE DEHYDRATASE_SHIKIMATE DEHYDROGENASE, CHLOROPLASTIC"/>
    <property type="match status" value="1"/>
</dbReference>
<feature type="binding site" evidence="9">
    <location>
        <position position="94"/>
    </location>
    <ligand>
        <name>shikimate</name>
        <dbReference type="ChEBI" id="CHEBI:36208"/>
    </ligand>
</feature>
<proteinExistence type="inferred from homology"/>
<name>A0A2M8CGB2_9BACT</name>
<comment type="catalytic activity">
    <reaction evidence="7 9">
        <text>shikimate + NADP(+) = 3-dehydroshikimate + NADPH + H(+)</text>
        <dbReference type="Rhea" id="RHEA:17737"/>
        <dbReference type="ChEBI" id="CHEBI:15378"/>
        <dbReference type="ChEBI" id="CHEBI:16630"/>
        <dbReference type="ChEBI" id="CHEBI:36208"/>
        <dbReference type="ChEBI" id="CHEBI:57783"/>
        <dbReference type="ChEBI" id="CHEBI:58349"/>
        <dbReference type="EC" id="1.1.1.25"/>
    </reaction>
</comment>
<comment type="similarity">
    <text evidence="9">Belongs to the shikimate dehydrogenase family.</text>
</comment>
<feature type="binding site" evidence="9">
    <location>
        <position position="262"/>
    </location>
    <ligand>
        <name>shikimate</name>
        <dbReference type="ChEBI" id="CHEBI:36208"/>
    </ligand>
</feature>
<keyword evidence="4 9" id="KW-0521">NADP</keyword>
<comment type="caution">
    <text evidence="14">The sequence shown here is derived from an EMBL/GenBank/DDBJ whole genome shotgun (WGS) entry which is preliminary data.</text>
</comment>
<evidence type="ECO:0000313" key="15">
    <source>
        <dbReference type="Proteomes" id="UP000228560"/>
    </source>
</evidence>
<evidence type="ECO:0000256" key="9">
    <source>
        <dbReference type="HAMAP-Rule" id="MF_00222"/>
    </source>
</evidence>
<evidence type="ECO:0000259" key="10">
    <source>
        <dbReference type="Pfam" id="PF01488"/>
    </source>
</evidence>
<dbReference type="EC" id="1.1.1.25" evidence="2 9"/>
<feature type="domain" description="Shikimate dehydrogenase substrate binding N-terminal" evidence="11">
    <location>
        <begin position="14"/>
        <end position="96"/>
    </location>
</feature>
<dbReference type="InterPro" id="IPR013708">
    <property type="entry name" value="Shikimate_DH-bd_N"/>
</dbReference>
<evidence type="ECO:0000256" key="5">
    <source>
        <dbReference type="ARBA" id="ARBA00023002"/>
    </source>
</evidence>
<evidence type="ECO:0000259" key="11">
    <source>
        <dbReference type="Pfam" id="PF08501"/>
    </source>
</evidence>
<dbReference type="EMBL" id="PFTV01000007">
    <property type="protein sequence ID" value="PJB58122.1"/>
    <property type="molecule type" value="Genomic_DNA"/>
</dbReference>
<evidence type="ECO:0000256" key="1">
    <source>
        <dbReference type="ARBA" id="ARBA00004871"/>
    </source>
</evidence>
<feature type="binding site" evidence="9">
    <location>
        <begin position="22"/>
        <end position="24"/>
    </location>
    <ligand>
        <name>shikimate</name>
        <dbReference type="ChEBI" id="CHEBI:36208"/>
    </ligand>
</feature>
<dbReference type="GO" id="GO:0019632">
    <property type="term" value="P:shikimate metabolic process"/>
    <property type="evidence" value="ECO:0007669"/>
    <property type="project" value="InterPro"/>
</dbReference>
<dbReference type="Gene3D" id="3.40.50.10860">
    <property type="entry name" value="Leucine Dehydrogenase, chain A, domain 1"/>
    <property type="match status" value="1"/>
</dbReference>
<dbReference type="UniPathway" id="UPA00053">
    <property type="reaction ID" value="UER00087"/>
</dbReference>
<dbReference type="NCBIfam" id="TIGR00507">
    <property type="entry name" value="aroE"/>
    <property type="match status" value="1"/>
</dbReference>
<dbReference type="InterPro" id="IPR041121">
    <property type="entry name" value="SDH_C"/>
</dbReference>
<dbReference type="Proteomes" id="UP000228560">
    <property type="component" value="Unassembled WGS sequence"/>
</dbReference>
<dbReference type="HAMAP" id="MF_00222">
    <property type="entry name" value="Shikimate_DH_AroE"/>
    <property type="match status" value="1"/>
</dbReference>
<organism evidence="14 15">
    <name type="scientific">Candidatus Infernicultor aquiphilus</name>
    <dbReference type="NCBI Taxonomy" id="1805029"/>
    <lineage>
        <taxon>Bacteria</taxon>
        <taxon>Pseudomonadati</taxon>
        <taxon>Atribacterota</taxon>
        <taxon>Candidatus Phoenicimicrobiia</taxon>
        <taxon>Candidatus Pheonicimicrobiales</taxon>
        <taxon>Candidatus Phoenicimicrobiaceae</taxon>
        <taxon>Candidatus Infernicultor</taxon>
    </lineage>
</organism>
<evidence type="ECO:0000256" key="4">
    <source>
        <dbReference type="ARBA" id="ARBA00022857"/>
    </source>
</evidence>
<evidence type="ECO:0000256" key="2">
    <source>
        <dbReference type="ARBA" id="ARBA00012962"/>
    </source>
</evidence>
<feature type="binding site" evidence="9">
    <location>
        <position position="255"/>
    </location>
    <ligand>
        <name>NADP(+)</name>
        <dbReference type="ChEBI" id="CHEBI:58349"/>
    </ligand>
</feature>
<feature type="binding site" evidence="9">
    <location>
        <begin position="134"/>
        <end position="138"/>
    </location>
    <ligand>
        <name>NADP(+)</name>
        <dbReference type="ChEBI" id="CHEBI:58349"/>
    </ligand>
</feature>
<dbReference type="AlphaFoldDB" id="A0A2M8CGB2"/>
<feature type="binding site" evidence="9">
    <location>
        <begin position="158"/>
        <end position="163"/>
    </location>
    <ligand>
        <name>NADP(+)</name>
        <dbReference type="ChEBI" id="CHEBI:58349"/>
    </ligand>
</feature>
<dbReference type="NCBIfam" id="NF001314">
    <property type="entry name" value="PRK00258.2-2"/>
    <property type="match status" value="1"/>
</dbReference>
<dbReference type="InterPro" id="IPR022893">
    <property type="entry name" value="Shikimate_DH_fam"/>
</dbReference>
<dbReference type="GO" id="GO:0050661">
    <property type="term" value="F:NADP binding"/>
    <property type="evidence" value="ECO:0007669"/>
    <property type="project" value="InterPro"/>
</dbReference>
<dbReference type="InterPro" id="IPR011342">
    <property type="entry name" value="Shikimate_DH"/>
</dbReference>
<evidence type="ECO:0000256" key="7">
    <source>
        <dbReference type="ARBA" id="ARBA00049442"/>
    </source>
</evidence>
<dbReference type="GO" id="GO:0004764">
    <property type="term" value="F:shikimate 3-dehydrogenase (NADP+) activity"/>
    <property type="evidence" value="ECO:0007669"/>
    <property type="project" value="UniProtKB-UniRule"/>
</dbReference>
<dbReference type="Gene3D" id="3.40.50.720">
    <property type="entry name" value="NAD(P)-binding Rossmann-like Domain"/>
    <property type="match status" value="1"/>
</dbReference>